<reference evidence="1 2" key="1">
    <citation type="journal article" date="2023" name="Nat. Commun.">
        <title>Origin of minicircular mitochondrial genomes in red algae.</title>
        <authorList>
            <person name="Lee Y."/>
            <person name="Cho C.H."/>
            <person name="Lee Y.M."/>
            <person name="Park S.I."/>
            <person name="Yang J.H."/>
            <person name="West J.A."/>
            <person name="Bhattacharya D."/>
            <person name="Yoon H.S."/>
        </authorList>
    </citation>
    <scope>NUCLEOTIDE SEQUENCE [LARGE SCALE GENOMIC DNA]</scope>
    <source>
        <strain evidence="1 2">CCMP1338</strain>
        <tissue evidence="1">Whole cell</tissue>
    </source>
</reference>
<evidence type="ECO:0008006" key="3">
    <source>
        <dbReference type="Google" id="ProtNLM"/>
    </source>
</evidence>
<dbReference type="Proteomes" id="UP001157974">
    <property type="component" value="Unassembled WGS sequence"/>
</dbReference>
<dbReference type="AlphaFoldDB" id="A0AAV8UPV1"/>
<dbReference type="EMBL" id="JAMWBK010000005">
    <property type="protein sequence ID" value="KAJ8904499.1"/>
    <property type="molecule type" value="Genomic_DNA"/>
</dbReference>
<evidence type="ECO:0000313" key="2">
    <source>
        <dbReference type="Proteomes" id="UP001157974"/>
    </source>
</evidence>
<keyword evidence="2" id="KW-1185">Reference proteome</keyword>
<organism evidence="1 2">
    <name type="scientific">Rhodosorus marinus</name>
    <dbReference type="NCBI Taxonomy" id="101924"/>
    <lineage>
        <taxon>Eukaryota</taxon>
        <taxon>Rhodophyta</taxon>
        <taxon>Stylonematophyceae</taxon>
        <taxon>Stylonematales</taxon>
        <taxon>Stylonemataceae</taxon>
        <taxon>Rhodosorus</taxon>
    </lineage>
</organism>
<sequence length="316" mass="35013">MVSCVSREGPVAAAKVVKKPSSGLAKNKHVKDCQRYRDKMARKFEELASTIPGVASDGSVNHRAKVIDHTMYVLNRLLEETKDLQLQLAMTDRKRMNKWIEKVVSSAQDLETATMPLLDLIVNKRGWKYAEFWSVVRLPGSAVATMELNTHKVEKNLSGEELQFFNELERKHAEDKLQPETGLLKRTIENMRGQSVFLCPSSPSSGKNEVSEPSSLSLGMCFAVPIIVQGHVRGVAAFYETICSEDEAMEALHIAEEVANVIGNVFGSRPRMWTRKKGMETSTTLSNLSSGSEPVCYPGRKAETRASIPFLLNAGA</sequence>
<evidence type="ECO:0000313" key="1">
    <source>
        <dbReference type="EMBL" id="KAJ8904499.1"/>
    </source>
</evidence>
<proteinExistence type="predicted"/>
<protein>
    <recommendedName>
        <fullName evidence="3">BHLH domain-containing protein</fullName>
    </recommendedName>
</protein>
<name>A0AAV8UPV1_9RHOD</name>
<comment type="caution">
    <text evidence="1">The sequence shown here is derived from an EMBL/GenBank/DDBJ whole genome shotgun (WGS) entry which is preliminary data.</text>
</comment>
<accession>A0AAV8UPV1</accession>
<gene>
    <name evidence="1" type="ORF">NDN08_001017</name>
</gene>